<dbReference type="EMBL" id="KQ977034">
    <property type="protein sequence ID" value="KYN06193.1"/>
    <property type="molecule type" value="Genomic_DNA"/>
</dbReference>
<dbReference type="InterPro" id="IPR006578">
    <property type="entry name" value="MADF-dom"/>
</dbReference>
<reference evidence="2 3" key="1">
    <citation type="submission" date="2016-03" db="EMBL/GenBank/DDBJ databases">
        <title>Cyphomyrmex costatus WGS genome.</title>
        <authorList>
            <person name="Nygaard S."/>
            <person name="Hu H."/>
            <person name="Boomsma J."/>
            <person name="Zhang G."/>
        </authorList>
    </citation>
    <scope>NUCLEOTIDE SEQUENCE [LARGE SCALE GENOMIC DNA]</scope>
    <source>
        <strain evidence="2">MS0001</strain>
        <tissue evidence="2">Whole body</tissue>
    </source>
</reference>
<accession>A0A151IML5</accession>
<dbReference type="PANTHER" id="PTHR12243:SF67">
    <property type="entry name" value="COREPRESSOR OF PANGOLIN, ISOFORM A-RELATED"/>
    <property type="match status" value="1"/>
</dbReference>
<dbReference type="SMART" id="SM00595">
    <property type="entry name" value="MADF"/>
    <property type="match status" value="1"/>
</dbReference>
<dbReference type="PANTHER" id="PTHR12243">
    <property type="entry name" value="MADF DOMAIN TRANSCRIPTION FACTOR"/>
    <property type="match status" value="1"/>
</dbReference>
<dbReference type="GO" id="GO:0006357">
    <property type="term" value="P:regulation of transcription by RNA polymerase II"/>
    <property type="evidence" value="ECO:0007669"/>
    <property type="project" value="TreeGrafter"/>
</dbReference>
<dbReference type="GO" id="GO:0005634">
    <property type="term" value="C:nucleus"/>
    <property type="evidence" value="ECO:0007669"/>
    <property type="project" value="TreeGrafter"/>
</dbReference>
<name>A0A151IML5_9HYME</name>
<proteinExistence type="predicted"/>
<organism evidence="2 3">
    <name type="scientific">Cyphomyrmex costatus</name>
    <dbReference type="NCBI Taxonomy" id="456900"/>
    <lineage>
        <taxon>Eukaryota</taxon>
        <taxon>Metazoa</taxon>
        <taxon>Ecdysozoa</taxon>
        <taxon>Arthropoda</taxon>
        <taxon>Hexapoda</taxon>
        <taxon>Insecta</taxon>
        <taxon>Pterygota</taxon>
        <taxon>Neoptera</taxon>
        <taxon>Endopterygota</taxon>
        <taxon>Hymenoptera</taxon>
        <taxon>Apocrita</taxon>
        <taxon>Aculeata</taxon>
        <taxon>Formicoidea</taxon>
        <taxon>Formicidae</taxon>
        <taxon>Myrmicinae</taxon>
        <taxon>Cyphomyrmex</taxon>
    </lineage>
</organism>
<dbReference type="PROSITE" id="PS51029">
    <property type="entry name" value="MADF"/>
    <property type="match status" value="1"/>
</dbReference>
<dbReference type="Pfam" id="PF10545">
    <property type="entry name" value="MADF_DNA_bdg"/>
    <property type="match status" value="1"/>
</dbReference>
<dbReference type="Proteomes" id="UP000078542">
    <property type="component" value="Unassembled WGS sequence"/>
</dbReference>
<gene>
    <name evidence="2" type="ORF">ALC62_02866</name>
</gene>
<dbReference type="AlphaFoldDB" id="A0A151IML5"/>
<dbReference type="InterPro" id="IPR039353">
    <property type="entry name" value="TF_Adf1"/>
</dbReference>
<protein>
    <recommendedName>
        <fullName evidence="1">MADF domain-containing protein</fullName>
    </recommendedName>
</protein>
<feature type="domain" description="MADF" evidence="1">
    <location>
        <begin position="28"/>
        <end position="119"/>
    </location>
</feature>
<evidence type="ECO:0000313" key="2">
    <source>
        <dbReference type="EMBL" id="KYN06193.1"/>
    </source>
</evidence>
<sequence length="294" mass="34459">MEDTSILENEDSLDVEFFTQNQKYGDDLLIDLIRSRPFLYDKKMKEYRDIQMKENAWAEISSILEVSVSDCQLRWLRLRQRFSKERQLRENETRSGAGKPKRQKWVLFDNLSFLEKIVTPRRTYSNVTEKVSSCMNTQSFVQKPAQNETYDEIHSDKANVREREIIIFKINYRSVYNKFNHYSVVATSVEIMPIPQINEPLTSAKTLNTPLSCFTETRRPSKRPKDAVETAFCQMNTTLNTVASKIVQNQNDSDIQDPDVIIGKLVTAELKRTMEPMKSTLKRKFLEIMYSHNE</sequence>
<keyword evidence="3" id="KW-1185">Reference proteome</keyword>
<evidence type="ECO:0000259" key="1">
    <source>
        <dbReference type="PROSITE" id="PS51029"/>
    </source>
</evidence>
<dbReference type="GO" id="GO:0005667">
    <property type="term" value="C:transcription regulator complex"/>
    <property type="evidence" value="ECO:0007669"/>
    <property type="project" value="TreeGrafter"/>
</dbReference>
<evidence type="ECO:0000313" key="3">
    <source>
        <dbReference type="Proteomes" id="UP000078542"/>
    </source>
</evidence>